<evidence type="ECO:0000313" key="1">
    <source>
        <dbReference type="EMBL" id="KIJ89703.1"/>
    </source>
</evidence>
<evidence type="ECO:0000313" key="2">
    <source>
        <dbReference type="Proteomes" id="UP000054477"/>
    </source>
</evidence>
<keyword evidence="2" id="KW-1185">Reference proteome</keyword>
<reference evidence="2" key="2">
    <citation type="submission" date="2015-01" db="EMBL/GenBank/DDBJ databases">
        <title>Evolutionary Origins and Diversification of the Mycorrhizal Mutualists.</title>
        <authorList>
            <consortium name="DOE Joint Genome Institute"/>
            <consortium name="Mycorrhizal Genomics Consortium"/>
            <person name="Kohler A."/>
            <person name="Kuo A."/>
            <person name="Nagy L.G."/>
            <person name="Floudas D."/>
            <person name="Copeland A."/>
            <person name="Barry K.W."/>
            <person name="Cichocki N."/>
            <person name="Veneault-Fourrey C."/>
            <person name="LaButti K."/>
            <person name="Lindquist E.A."/>
            <person name="Lipzen A."/>
            <person name="Lundell T."/>
            <person name="Morin E."/>
            <person name="Murat C."/>
            <person name="Riley R."/>
            <person name="Ohm R."/>
            <person name="Sun H."/>
            <person name="Tunlid A."/>
            <person name="Henrissat B."/>
            <person name="Grigoriev I.V."/>
            <person name="Hibbett D.S."/>
            <person name="Martin F."/>
        </authorList>
    </citation>
    <scope>NUCLEOTIDE SEQUENCE [LARGE SCALE GENOMIC DNA]</scope>
    <source>
        <strain evidence="2">LaAM-08-1</strain>
    </source>
</reference>
<protein>
    <submittedName>
        <fullName evidence="1">Uncharacterized protein</fullName>
    </submittedName>
</protein>
<dbReference type="AlphaFoldDB" id="A0A0C9WPY3"/>
<dbReference type="HOGENOM" id="CLU_2347049_0_0_1"/>
<name>A0A0C9WPY3_9AGAR</name>
<accession>A0A0C9WPY3</accession>
<proteinExistence type="predicted"/>
<dbReference type="Proteomes" id="UP000054477">
    <property type="component" value="Unassembled WGS sequence"/>
</dbReference>
<gene>
    <name evidence="1" type="ORF">K443DRAFT_15861</name>
</gene>
<dbReference type="EMBL" id="KN839492">
    <property type="protein sequence ID" value="KIJ89703.1"/>
    <property type="molecule type" value="Genomic_DNA"/>
</dbReference>
<sequence length="97" mass="10862">MPAGLKVSLQTNQSHSLISAFLRDCLIHAIVSAASKVFHFSLRELSAFDEKQERVWFEGGGLDQKVDMVVVDCDNEYTKSDTLPKRGWGSSSTQCRR</sequence>
<reference evidence="1 2" key="1">
    <citation type="submission" date="2014-04" db="EMBL/GenBank/DDBJ databases">
        <authorList>
            <consortium name="DOE Joint Genome Institute"/>
            <person name="Kuo A."/>
            <person name="Kohler A."/>
            <person name="Nagy L.G."/>
            <person name="Floudas D."/>
            <person name="Copeland A."/>
            <person name="Barry K.W."/>
            <person name="Cichocki N."/>
            <person name="Veneault-Fourrey C."/>
            <person name="LaButti K."/>
            <person name="Lindquist E.A."/>
            <person name="Lipzen A."/>
            <person name="Lundell T."/>
            <person name="Morin E."/>
            <person name="Murat C."/>
            <person name="Sun H."/>
            <person name="Tunlid A."/>
            <person name="Henrissat B."/>
            <person name="Grigoriev I.V."/>
            <person name="Hibbett D.S."/>
            <person name="Martin F."/>
            <person name="Nordberg H.P."/>
            <person name="Cantor M.N."/>
            <person name="Hua S.X."/>
        </authorList>
    </citation>
    <scope>NUCLEOTIDE SEQUENCE [LARGE SCALE GENOMIC DNA]</scope>
    <source>
        <strain evidence="1 2">LaAM-08-1</strain>
    </source>
</reference>
<organism evidence="1 2">
    <name type="scientific">Laccaria amethystina LaAM-08-1</name>
    <dbReference type="NCBI Taxonomy" id="1095629"/>
    <lineage>
        <taxon>Eukaryota</taxon>
        <taxon>Fungi</taxon>
        <taxon>Dikarya</taxon>
        <taxon>Basidiomycota</taxon>
        <taxon>Agaricomycotina</taxon>
        <taxon>Agaricomycetes</taxon>
        <taxon>Agaricomycetidae</taxon>
        <taxon>Agaricales</taxon>
        <taxon>Agaricineae</taxon>
        <taxon>Hydnangiaceae</taxon>
        <taxon>Laccaria</taxon>
    </lineage>
</organism>